<comment type="caution">
    <text evidence="1">The sequence shown here is derived from an EMBL/GenBank/DDBJ whole genome shotgun (WGS) entry which is preliminary data.</text>
</comment>
<evidence type="ECO:0000313" key="2">
    <source>
        <dbReference type="Proteomes" id="UP000465361"/>
    </source>
</evidence>
<protein>
    <recommendedName>
        <fullName evidence="3">Transposase</fullName>
    </recommendedName>
</protein>
<organism evidence="1 2">
    <name type="scientific">Mycobacterium botniense</name>
    <dbReference type="NCBI Taxonomy" id="84962"/>
    <lineage>
        <taxon>Bacteria</taxon>
        <taxon>Bacillati</taxon>
        <taxon>Actinomycetota</taxon>
        <taxon>Actinomycetes</taxon>
        <taxon>Mycobacteriales</taxon>
        <taxon>Mycobacteriaceae</taxon>
        <taxon>Mycobacterium</taxon>
    </lineage>
</organism>
<gene>
    <name evidence="1" type="ORF">MBOT_06340</name>
</gene>
<evidence type="ECO:0000313" key="1">
    <source>
        <dbReference type="EMBL" id="GFG73269.1"/>
    </source>
</evidence>
<dbReference type="Pfam" id="PF19776">
    <property type="entry name" value="DUF6262"/>
    <property type="match status" value="1"/>
</dbReference>
<dbReference type="Proteomes" id="UP000465361">
    <property type="component" value="Unassembled WGS sequence"/>
</dbReference>
<evidence type="ECO:0008006" key="3">
    <source>
        <dbReference type="Google" id="ProtNLM"/>
    </source>
</evidence>
<proteinExistence type="predicted"/>
<reference evidence="1 2" key="1">
    <citation type="journal article" date="2019" name="Emerg. Microbes Infect.">
        <title>Comprehensive subspecies identification of 175 nontuberculous mycobacteria species based on 7547 genomic profiles.</title>
        <authorList>
            <person name="Matsumoto Y."/>
            <person name="Kinjo T."/>
            <person name="Motooka D."/>
            <person name="Nabeya D."/>
            <person name="Jung N."/>
            <person name="Uechi K."/>
            <person name="Horii T."/>
            <person name="Iida T."/>
            <person name="Fujita J."/>
            <person name="Nakamura S."/>
        </authorList>
    </citation>
    <scope>NUCLEOTIDE SEQUENCE [LARGE SCALE GENOMIC DNA]</scope>
    <source>
        <strain evidence="1 2">JCM 17322</strain>
    </source>
</reference>
<dbReference type="EMBL" id="BLKW01000002">
    <property type="protein sequence ID" value="GFG73269.1"/>
    <property type="molecule type" value="Genomic_DNA"/>
</dbReference>
<dbReference type="RefSeq" id="WP_246216588.1">
    <property type="nucleotide sequence ID" value="NZ_BLKW01000002.1"/>
</dbReference>
<keyword evidence="2" id="KW-1185">Reference proteome</keyword>
<sequence>MTTNTTPAVDAMIDARRADSTRRRQRVLSALDNAIKDGAELSVTGIARRAGVDRTFLYRHRDLLERIHAAENQPPDKPEIGPGVTRASLQADLLAAQQRCTRMAARTQQLETRLSELLGEQAWRATGLGASTDIDQLQQRIVMLEQQIVGLRLQLEERDQDLAAARAARTHGPAQRLPADRLTHQCLHHT</sequence>
<dbReference type="AlphaFoldDB" id="A0A7I9XTD6"/>
<dbReference type="InterPro" id="IPR046229">
    <property type="entry name" value="TnpC-like"/>
</dbReference>
<dbReference type="Gene3D" id="1.10.10.60">
    <property type="entry name" value="Homeodomain-like"/>
    <property type="match status" value="1"/>
</dbReference>
<name>A0A7I9XTD6_9MYCO</name>
<accession>A0A7I9XTD6</accession>